<name>A0A1G6HQT2_9FIRM</name>
<dbReference type="AlphaFoldDB" id="A0A1G6HQT2"/>
<evidence type="ECO:0000256" key="1">
    <source>
        <dbReference type="SAM" id="MobiDB-lite"/>
    </source>
</evidence>
<keyword evidence="3" id="KW-1185">Reference proteome</keyword>
<feature type="region of interest" description="Disordered" evidence="1">
    <location>
        <begin position="147"/>
        <end position="166"/>
    </location>
</feature>
<dbReference type="RefSeq" id="WP_093728951.1">
    <property type="nucleotide sequence ID" value="NZ_FMYW01000001.1"/>
</dbReference>
<dbReference type="InterPro" id="IPR009057">
    <property type="entry name" value="Homeodomain-like_sf"/>
</dbReference>
<organism evidence="2 3">
    <name type="scientific">Succiniclasticum ruminis</name>
    <dbReference type="NCBI Taxonomy" id="40841"/>
    <lineage>
        <taxon>Bacteria</taxon>
        <taxon>Bacillati</taxon>
        <taxon>Bacillota</taxon>
        <taxon>Negativicutes</taxon>
        <taxon>Acidaminococcales</taxon>
        <taxon>Acidaminococcaceae</taxon>
        <taxon>Succiniclasticum</taxon>
    </lineage>
</organism>
<protein>
    <submittedName>
        <fullName evidence="2">Transposase</fullName>
    </submittedName>
</protein>
<gene>
    <name evidence="2" type="ORF">SAMN04487864_101176</name>
</gene>
<feature type="compositionally biased region" description="Basic and acidic residues" evidence="1">
    <location>
        <begin position="151"/>
        <end position="166"/>
    </location>
</feature>
<dbReference type="SUPFAM" id="SSF46689">
    <property type="entry name" value="Homeodomain-like"/>
    <property type="match status" value="1"/>
</dbReference>
<sequence length="166" mass="18902">MNIRTFKSDKQALIDEGKRLVSLTDDAKFLRKVTLVNLMLNGATASSLSPSCGETARTLSNWIAIVDEQGFEALRPKKQPGRPFRLTPSQKEIIKDALLLPPEESGYTVWDGPSLSDYISKRFHVTLGVRQCQRLFHELGFSLIRPQSFPSKDHEEEPRRDEFKKN</sequence>
<proteinExistence type="predicted"/>
<dbReference type="EMBL" id="FMYW01000001">
    <property type="protein sequence ID" value="SDB96600.1"/>
    <property type="molecule type" value="Genomic_DNA"/>
</dbReference>
<reference evidence="3" key="1">
    <citation type="submission" date="2016-10" db="EMBL/GenBank/DDBJ databases">
        <authorList>
            <person name="Varghese N."/>
            <person name="Submissions S."/>
        </authorList>
    </citation>
    <scope>NUCLEOTIDE SEQUENCE [LARGE SCALE GENOMIC DNA]</scope>
    <source>
        <strain evidence="3">DSM 11005</strain>
    </source>
</reference>
<accession>A0A1G6HQT2</accession>
<dbReference type="Proteomes" id="UP000198943">
    <property type="component" value="Unassembled WGS sequence"/>
</dbReference>
<evidence type="ECO:0000313" key="2">
    <source>
        <dbReference type="EMBL" id="SDB96600.1"/>
    </source>
</evidence>
<dbReference type="Pfam" id="PF13565">
    <property type="entry name" value="HTH_32"/>
    <property type="match status" value="1"/>
</dbReference>
<evidence type="ECO:0000313" key="3">
    <source>
        <dbReference type="Proteomes" id="UP000198943"/>
    </source>
</evidence>
<dbReference type="OrthoDB" id="5426965at2"/>